<dbReference type="STRING" id="1182544.W9W2H9"/>
<dbReference type="Proteomes" id="UP000019473">
    <property type="component" value="Unassembled WGS sequence"/>
</dbReference>
<feature type="compositionally biased region" description="Basic and acidic residues" evidence="6">
    <location>
        <begin position="670"/>
        <end position="682"/>
    </location>
</feature>
<dbReference type="GO" id="GO:0030968">
    <property type="term" value="P:endoplasmic reticulum unfolded protein response"/>
    <property type="evidence" value="ECO:0007669"/>
    <property type="project" value="TreeGrafter"/>
</dbReference>
<dbReference type="InterPro" id="IPR029071">
    <property type="entry name" value="Ubiquitin-like_domsf"/>
</dbReference>
<dbReference type="Pfam" id="PF00240">
    <property type="entry name" value="ubiquitin"/>
    <property type="match status" value="1"/>
</dbReference>
<sequence>MDSSSSPSPPPQGHPPLEKDHVNLRVTYLVTGDPRPPHSLGNVHLNTTIADLRAKIRSELPEHPAPTEQRLIYQGRPLLRNEATLRDVLRIEPGQEAGPLPFTIHIVIQSPQPTPQPPPPAALPAMHPHLPADVANPLRAAEHSANRLQESLVRIQEQIEANRADLRSVQQRIAFQHTNLAGPPMAAHGHVNGQPLPNILPPGFPMNLPFGLPFAPQPQLPLPPTRTPHHPGQPANTPPASLAQHRPTGGTSTPNPAQQNGQIPYPQRVTVVTETVSIQNQAHRPSSAPGQRPPMPSQQRGNVPSHTPQTDSSTPAPVLPPPGWDYSTPTTLPPLPVPRPFAQPLVSTLHPSTATAWLMSSPTGPRALLFAPGHGYFSSLPPVATQQQQAGGALNPETRTSDTNPMPVPGVGQAADREQQGGDRAVIRADQLQPAGALAQAQQNGQENDLFAFLINRGWLFLRLYLFMFVFSEPGTWKRWLMIIVAAIVCLQPRDGPFTRLMRAARRHFDSLVGPPPRPGAVAPQRVDAAGQEAPAQRPANVRGAVQMTPQEAAARLIAGRQNNQDRPPRFWRDAFYRVEQSMALFLASLIPGVGERHVRAREEQRREEERRRAEAAAAAAAATAAAENQNLPQEETQVNDPERQSAVDKSEVNHPENGEQSTSSSVQARQEDGAGELRNRT</sequence>
<dbReference type="EMBL" id="AMGW01000002">
    <property type="protein sequence ID" value="EXJ62267.1"/>
    <property type="molecule type" value="Genomic_DNA"/>
</dbReference>
<accession>W9W2H9</accession>
<feature type="compositionally biased region" description="Polar residues" evidence="6">
    <location>
        <begin position="249"/>
        <end position="262"/>
    </location>
</feature>
<evidence type="ECO:0000313" key="8">
    <source>
        <dbReference type="EMBL" id="EXJ62267.1"/>
    </source>
</evidence>
<dbReference type="eggNOG" id="ENOG502SAFQ">
    <property type="taxonomic scope" value="Eukaryota"/>
</dbReference>
<evidence type="ECO:0000313" key="9">
    <source>
        <dbReference type="Proteomes" id="UP000019473"/>
    </source>
</evidence>
<comment type="subcellular location">
    <subcellularLocation>
        <location evidence="1">Membrane</location>
    </subcellularLocation>
</comment>
<evidence type="ECO:0000256" key="5">
    <source>
        <dbReference type="SAM" id="Coils"/>
    </source>
</evidence>
<keyword evidence="5" id="KW-0175">Coiled coil</keyword>
<protein>
    <recommendedName>
        <fullName evidence="7">Ubiquitin-like domain-containing protein</fullName>
    </recommendedName>
</protein>
<dbReference type="Gene3D" id="3.10.20.90">
    <property type="entry name" value="Phosphatidylinositol 3-kinase Catalytic Subunit, Chain A, domain 1"/>
    <property type="match status" value="1"/>
</dbReference>
<keyword evidence="9" id="KW-1185">Reference proteome</keyword>
<evidence type="ECO:0000256" key="1">
    <source>
        <dbReference type="ARBA" id="ARBA00004370"/>
    </source>
</evidence>
<dbReference type="InterPro" id="IPR039751">
    <property type="entry name" value="HERPUD1/2"/>
</dbReference>
<evidence type="ECO:0000256" key="4">
    <source>
        <dbReference type="ARBA" id="ARBA00023136"/>
    </source>
</evidence>
<dbReference type="AlphaFoldDB" id="W9W2H9"/>
<dbReference type="HOGENOM" id="CLU_019096_1_0_1"/>
<reference evidence="8 9" key="1">
    <citation type="submission" date="2013-03" db="EMBL/GenBank/DDBJ databases">
        <title>The Genome Sequence of Cladophialophora yegresii CBS 114405.</title>
        <authorList>
            <consortium name="The Broad Institute Genomics Platform"/>
            <person name="Cuomo C."/>
            <person name="de Hoog S."/>
            <person name="Gorbushina A."/>
            <person name="Walker B."/>
            <person name="Young S.K."/>
            <person name="Zeng Q."/>
            <person name="Gargeya S."/>
            <person name="Fitzgerald M."/>
            <person name="Haas B."/>
            <person name="Abouelleil A."/>
            <person name="Allen A.W."/>
            <person name="Alvarado L."/>
            <person name="Arachchi H.M."/>
            <person name="Berlin A.M."/>
            <person name="Chapman S.B."/>
            <person name="Gainer-Dewar J."/>
            <person name="Goldberg J."/>
            <person name="Griggs A."/>
            <person name="Gujja S."/>
            <person name="Hansen M."/>
            <person name="Howarth C."/>
            <person name="Imamovic A."/>
            <person name="Ireland A."/>
            <person name="Larimer J."/>
            <person name="McCowan C."/>
            <person name="Murphy C."/>
            <person name="Pearson M."/>
            <person name="Poon T.W."/>
            <person name="Priest M."/>
            <person name="Roberts A."/>
            <person name="Saif S."/>
            <person name="Shea T."/>
            <person name="Sisk P."/>
            <person name="Sykes S."/>
            <person name="Wortman J."/>
            <person name="Nusbaum C."/>
            <person name="Birren B."/>
        </authorList>
    </citation>
    <scope>NUCLEOTIDE SEQUENCE [LARGE SCALE GENOMIC DNA]</scope>
    <source>
        <strain evidence="8 9">CBS 114405</strain>
    </source>
</reference>
<feature type="region of interest" description="Disordered" evidence="6">
    <location>
        <begin position="278"/>
        <end position="331"/>
    </location>
</feature>
<keyword evidence="2" id="KW-0812">Transmembrane</keyword>
<feature type="region of interest" description="Disordered" evidence="6">
    <location>
        <begin position="210"/>
        <end position="263"/>
    </location>
</feature>
<evidence type="ECO:0000256" key="3">
    <source>
        <dbReference type="ARBA" id="ARBA00022989"/>
    </source>
</evidence>
<dbReference type="OrthoDB" id="21589at2759"/>
<evidence type="ECO:0000259" key="7">
    <source>
        <dbReference type="Pfam" id="PF00240"/>
    </source>
</evidence>
<name>W9W2H9_9EURO</name>
<feature type="domain" description="Ubiquitin-like" evidence="7">
    <location>
        <begin position="42"/>
        <end position="94"/>
    </location>
</feature>
<proteinExistence type="predicted"/>
<feature type="region of interest" description="Disordered" evidence="6">
    <location>
        <begin position="384"/>
        <end position="422"/>
    </location>
</feature>
<dbReference type="RefSeq" id="XP_007754921.1">
    <property type="nucleotide sequence ID" value="XM_007756731.1"/>
</dbReference>
<dbReference type="GO" id="GO:0016020">
    <property type="term" value="C:membrane"/>
    <property type="evidence" value="ECO:0007669"/>
    <property type="project" value="UniProtKB-SubCell"/>
</dbReference>
<feature type="compositionally biased region" description="Polar residues" evidence="6">
    <location>
        <begin position="659"/>
        <end position="669"/>
    </location>
</feature>
<dbReference type="SUPFAM" id="SSF54236">
    <property type="entry name" value="Ubiquitin-like"/>
    <property type="match status" value="1"/>
</dbReference>
<feature type="compositionally biased region" description="Basic and acidic residues" evidence="6">
    <location>
        <begin position="598"/>
        <end position="615"/>
    </location>
</feature>
<feature type="compositionally biased region" description="Pro residues" evidence="6">
    <location>
        <begin position="215"/>
        <end position="226"/>
    </location>
</feature>
<dbReference type="GeneID" id="19177306"/>
<feature type="region of interest" description="Disordered" evidence="6">
    <location>
        <begin position="1"/>
        <end position="20"/>
    </location>
</feature>
<keyword evidence="3" id="KW-1133">Transmembrane helix</keyword>
<feature type="compositionally biased region" description="Polar residues" evidence="6">
    <location>
        <begin position="297"/>
        <end position="315"/>
    </location>
</feature>
<feature type="region of interest" description="Disordered" evidence="6">
    <location>
        <begin position="598"/>
        <end position="682"/>
    </location>
</feature>
<feature type="compositionally biased region" description="Polar residues" evidence="6">
    <location>
        <begin position="629"/>
        <end position="640"/>
    </location>
</feature>
<organism evidence="8 9">
    <name type="scientific">Cladophialophora yegresii CBS 114405</name>
    <dbReference type="NCBI Taxonomy" id="1182544"/>
    <lineage>
        <taxon>Eukaryota</taxon>
        <taxon>Fungi</taxon>
        <taxon>Dikarya</taxon>
        <taxon>Ascomycota</taxon>
        <taxon>Pezizomycotina</taxon>
        <taxon>Eurotiomycetes</taxon>
        <taxon>Chaetothyriomycetidae</taxon>
        <taxon>Chaetothyriales</taxon>
        <taxon>Herpotrichiellaceae</taxon>
        <taxon>Cladophialophora</taxon>
    </lineage>
</organism>
<dbReference type="PANTHER" id="PTHR12943:SF27">
    <property type="entry name" value="HOMOCYSTEINE-INDUCED ENDOPLASMIC RETICULUM PROTEIN, ISOFORM A"/>
    <property type="match status" value="1"/>
</dbReference>
<keyword evidence="4" id="KW-0472">Membrane</keyword>
<comment type="caution">
    <text evidence="8">The sequence shown here is derived from an EMBL/GenBank/DDBJ whole genome shotgun (WGS) entry which is preliminary data.</text>
</comment>
<feature type="compositionally biased region" description="Basic and acidic residues" evidence="6">
    <location>
        <begin position="641"/>
        <end position="658"/>
    </location>
</feature>
<dbReference type="PANTHER" id="PTHR12943">
    <property type="entry name" value="HOMOCYSTEINE-RESPONSIVE ENDOPLASMIC RETICULUM-RESIDENT UNIQUITIN-LIKE DOMAIN HERPUD PROTEIN FAMILY MEMBER"/>
    <property type="match status" value="1"/>
</dbReference>
<dbReference type="VEuPathDB" id="FungiDB:A1O7_02700"/>
<dbReference type="InterPro" id="IPR000626">
    <property type="entry name" value="Ubiquitin-like_dom"/>
</dbReference>
<evidence type="ECO:0000256" key="2">
    <source>
        <dbReference type="ARBA" id="ARBA00022692"/>
    </source>
</evidence>
<feature type="compositionally biased region" description="Low complexity" evidence="6">
    <location>
        <begin position="616"/>
        <end position="628"/>
    </location>
</feature>
<feature type="coiled-coil region" evidence="5">
    <location>
        <begin position="138"/>
        <end position="172"/>
    </location>
</feature>
<evidence type="ECO:0000256" key="6">
    <source>
        <dbReference type="SAM" id="MobiDB-lite"/>
    </source>
</evidence>
<gene>
    <name evidence="8" type="ORF">A1O7_02700</name>
</gene>